<evidence type="ECO:0000313" key="1">
    <source>
        <dbReference type="EMBL" id="TDP92339.1"/>
    </source>
</evidence>
<protein>
    <submittedName>
        <fullName evidence="1">Uncharacterized protein</fullName>
    </submittedName>
</protein>
<evidence type="ECO:0000313" key="2">
    <source>
        <dbReference type="Proteomes" id="UP000295601"/>
    </source>
</evidence>
<sequence>MAEFKITTEQVRKLVRSACVLAGATAAQAEQACEDWFEQNVPQLTVEYRPGHLDKRLPGGAFIGADVIAPSFIEQYLAEGGEAVSRQVGQYSQV</sequence>
<proteinExistence type="predicted"/>
<accession>A0A4R6RYU6</accession>
<name>A0A4R6RYU6_9MICO</name>
<organism evidence="1 2">
    <name type="scientific">Leucobacter luti</name>
    <dbReference type="NCBI Taxonomy" id="340320"/>
    <lineage>
        <taxon>Bacteria</taxon>
        <taxon>Bacillati</taxon>
        <taxon>Actinomycetota</taxon>
        <taxon>Actinomycetes</taxon>
        <taxon>Micrococcales</taxon>
        <taxon>Microbacteriaceae</taxon>
        <taxon>Leucobacter</taxon>
    </lineage>
</organism>
<reference evidence="1 2" key="1">
    <citation type="submission" date="2019-03" db="EMBL/GenBank/DDBJ databases">
        <title>Genomic analyses of the natural microbiome of Caenorhabditis elegans.</title>
        <authorList>
            <person name="Samuel B."/>
        </authorList>
    </citation>
    <scope>NUCLEOTIDE SEQUENCE [LARGE SCALE GENOMIC DNA]</scope>
    <source>
        <strain evidence="1 2">JUb18</strain>
    </source>
</reference>
<gene>
    <name evidence="1" type="ORF">EDF62_1545</name>
</gene>
<comment type="caution">
    <text evidence="1">The sequence shown here is derived from an EMBL/GenBank/DDBJ whole genome shotgun (WGS) entry which is preliminary data.</text>
</comment>
<dbReference type="AlphaFoldDB" id="A0A4R6RYU6"/>
<dbReference type="EMBL" id="SNYA01000004">
    <property type="protein sequence ID" value="TDP92339.1"/>
    <property type="molecule type" value="Genomic_DNA"/>
</dbReference>
<keyword evidence="2" id="KW-1185">Reference proteome</keyword>
<dbReference type="Proteomes" id="UP000295601">
    <property type="component" value="Unassembled WGS sequence"/>
</dbReference>
<dbReference type="RefSeq" id="WP_133616578.1">
    <property type="nucleotide sequence ID" value="NZ_SNYA01000004.1"/>
</dbReference>